<dbReference type="Proteomes" id="UP001444661">
    <property type="component" value="Unassembled WGS sequence"/>
</dbReference>
<evidence type="ECO:0000256" key="2">
    <source>
        <dbReference type="ARBA" id="ARBA00010992"/>
    </source>
</evidence>
<feature type="transmembrane region" description="Helical" evidence="8">
    <location>
        <begin position="423"/>
        <end position="444"/>
    </location>
</feature>
<sequence>MQDYDALQAANDDDDIVSGTSSPTDVAIGDLLEGVENPIQNRIIHDFVKQHGLSGYLELFEKAAILIQDDVPVDQIPNITAAELQALEIESGRKWRQPKALYFTILVCSIGAIEQGWAQASMNGANLYFPKEFGIGSSDFKDTLLVGLVNSAIYISTALVGAWLSEPLNHRFGRRGAIFAGALLCLFANVASALSRSWPQLLLFRIVVGIGLGVGASTVSIFAAECAPPSIRGGLAVSWQMWVAFGVFAGFLANVAFFSFEEMTWRLQLIAPALPVIPLASLIFQCPESPAWLMKKSRYAAAFGFLCQLRNEDLQAAREVYTAYLLSRKSGDGLTSKPSFGKQFMELYTIPRIRRATLASFSVMISQQLCGINIISFYSASIFLDAGFSRFGALLASVLFGLVNFMGAFPAIWTMDTLGRRSLLLLTLPLMAITMFCAGLTFSIPADNLAHFGLLAILIYVFCALYSPGMGPVPNSYSAEVFPLSHRELGMALAVATTNFWAAVLSLTFPRLETALGTQGAFILYAFLNLVAFVLVFLFVPETRQRGLDELDDVFSVRTRDFARYQVGEHLPWWLRRYVLRQDTEEPKPLHPEVEYRTVFQGEHDEP</sequence>
<keyword evidence="11" id="KW-1185">Reference proteome</keyword>
<feature type="domain" description="Major facilitator superfamily (MFS) profile" evidence="9">
    <location>
        <begin position="104"/>
        <end position="544"/>
    </location>
</feature>
<feature type="transmembrane region" description="Helical" evidence="8">
    <location>
        <begin position="489"/>
        <end position="509"/>
    </location>
</feature>
<keyword evidence="6 8" id="KW-0472">Membrane</keyword>
<dbReference type="InterPro" id="IPR003663">
    <property type="entry name" value="Sugar/inositol_transpt"/>
</dbReference>
<comment type="caution">
    <text evidence="10">The sequence shown here is derived from an EMBL/GenBank/DDBJ whole genome shotgun (WGS) entry which is preliminary data.</text>
</comment>
<name>A0ABR1TG14_9PEZI</name>
<comment type="subcellular location">
    <subcellularLocation>
        <location evidence="1">Membrane</location>
        <topology evidence="1">Multi-pass membrane protein</topology>
    </subcellularLocation>
</comment>
<dbReference type="NCBIfam" id="TIGR00879">
    <property type="entry name" value="SP"/>
    <property type="match status" value="1"/>
</dbReference>
<proteinExistence type="inferred from homology"/>
<dbReference type="PANTHER" id="PTHR48020:SF4">
    <property type="entry name" value="SYMPORT, PUTATIVE (AFU_ORTHOLOGUE AFUA_3G11790)-RELATED"/>
    <property type="match status" value="1"/>
</dbReference>
<feature type="transmembrane region" description="Helical" evidence="8">
    <location>
        <begin position="144"/>
        <end position="164"/>
    </location>
</feature>
<dbReference type="InterPro" id="IPR005828">
    <property type="entry name" value="MFS_sugar_transport-like"/>
</dbReference>
<dbReference type="EMBL" id="JAQQWK010000003">
    <property type="protein sequence ID" value="KAK8045571.1"/>
    <property type="molecule type" value="Genomic_DNA"/>
</dbReference>
<evidence type="ECO:0000256" key="6">
    <source>
        <dbReference type="ARBA" id="ARBA00023136"/>
    </source>
</evidence>
<dbReference type="InterPro" id="IPR020846">
    <property type="entry name" value="MFS_dom"/>
</dbReference>
<dbReference type="SUPFAM" id="SSF103473">
    <property type="entry name" value="MFS general substrate transporter"/>
    <property type="match status" value="1"/>
</dbReference>
<dbReference type="PROSITE" id="PS50850">
    <property type="entry name" value="MFS"/>
    <property type="match status" value="1"/>
</dbReference>
<comment type="similarity">
    <text evidence="2 7">Belongs to the major facilitator superfamily. Sugar transporter (TC 2.A.1.1) family.</text>
</comment>
<accession>A0ABR1TG14</accession>
<evidence type="ECO:0000259" key="9">
    <source>
        <dbReference type="PROSITE" id="PS50850"/>
    </source>
</evidence>
<dbReference type="Pfam" id="PF00083">
    <property type="entry name" value="Sugar_tr"/>
    <property type="match status" value="1"/>
</dbReference>
<evidence type="ECO:0000313" key="10">
    <source>
        <dbReference type="EMBL" id="KAK8045571.1"/>
    </source>
</evidence>
<feature type="transmembrane region" description="Helical" evidence="8">
    <location>
        <begin position="358"/>
        <end position="379"/>
    </location>
</feature>
<evidence type="ECO:0000256" key="7">
    <source>
        <dbReference type="RuleBase" id="RU003346"/>
    </source>
</evidence>
<dbReference type="PANTHER" id="PTHR48020">
    <property type="entry name" value="PROTON MYO-INOSITOL COTRANSPORTER"/>
    <property type="match status" value="1"/>
</dbReference>
<dbReference type="InterPro" id="IPR036259">
    <property type="entry name" value="MFS_trans_sf"/>
</dbReference>
<evidence type="ECO:0000256" key="3">
    <source>
        <dbReference type="ARBA" id="ARBA00022448"/>
    </source>
</evidence>
<feature type="transmembrane region" description="Helical" evidence="8">
    <location>
        <begin position="391"/>
        <end position="411"/>
    </location>
</feature>
<evidence type="ECO:0000256" key="4">
    <source>
        <dbReference type="ARBA" id="ARBA00022692"/>
    </source>
</evidence>
<keyword evidence="3 7" id="KW-0813">Transport</keyword>
<keyword evidence="4 8" id="KW-0812">Transmembrane</keyword>
<gene>
    <name evidence="10" type="ORF">PG993_005595</name>
</gene>
<dbReference type="InterPro" id="IPR005829">
    <property type="entry name" value="Sugar_transporter_CS"/>
</dbReference>
<evidence type="ECO:0000313" key="11">
    <source>
        <dbReference type="Proteomes" id="UP001444661"/>
    </source>
</evidence>
<evidence type="ECO:0000256" key="1">
    <source>
        <dbReference type="ARBA" id="ARBA00004141"/>
    </source>
</evidence>
<dbReference type="Gene3D" id="1.20.1250.20">
    <property type="entry name" value="MFS general substrate transporter like domains"/>
    <property type="match status" value="1"/>
</dbReference>
<evidence type="ECO:0000256" key="5">
    <source>
        <dbReference type="ARBA" id="ARBA00022989"/>
    </source>
</evidence>
<dbReference type="PROSITE" id="PS00217">
    <property type="entry name" value="SUGAR_TRANSPORT_2"/>
    <property type="match status" value="1"/>
</dbReference>
<feature type="transmembrane region" description="Helical" evidence="8">
    <location>
        <begin position="450"/>
        <end position="468"/>
    </location>
</feature>
<feature type="transmembrane region" description="Helical" evidence="8">
    <location>
        <begin position="176"/>
        <end position="195"/>
    </location>
</feature>
<dbReference type="InterPro" id="IPR050814">
    <property type="entry name" value="Myo-inositol_Transporter"/>
</dbReference>
<protein>
    <submittedName>
        <fullName evidence="10">Metabolite transport protein YfiG</fullName>
    </submittedName>
</protein>
<dbReference type="PRINTS" id="PR00171">
    <property type="entry name" value="SUGRTRNSPORT"/>
</dbReference>
<evidence type="ECO:0000256" key="8">
    <source>
        <dbReference type="SAM" id="Phobius"/>
    </source>
</evidence>
<organism evidence="10 11">
    <name type="scientific">Apiospora rasikravindrae</name>
    <dbReference type="NCBI Taxonomy" id="990691"/>
    <lineage>
        <taxon>Eukaryota</taxon>
        <taxon>Fungi</taxon>
        <taxon>Dikarya</taxon>
        <taxon>Ascomycota</taxon>
        <taxon>Pezizomycotina</taxon>
        <taxon>Sordariomycetes</taxon>
        <taxon>Xylariomycetidae</taxon>
        <taxon>Amphisphaeriales</taxon>
        <taxon>Apiosporaceae</taxon>
        <taxon>Apiospora</taxon>
    </lineage>
</organism>
<keyword evidence="5 8" id="KW-1133">Transmembrane helix</keyword>
<feature type="transmembrane region" description="Helical" evidence="8">
    <location>
        <begin position="236"/>
        <end position="259"/>
    </location>
</feature>
<feature type="transmembrane region" description="Helical" evidence="8">
    <location>
        <begin position="201"/>
        <end position="224"/>
    </location>
</feature>
<feature type="transmembrane region" description="Helical" evidence="8">
    <location>
        <begin position="521"/>
        <end position="540"/>
    </location>
</feature>
<reference evidence="10 11" key="1">
    <citation type="submission" date="2023-01" db="EMBL/GenBank/DDBJ databases">
        <title>Analysis of 21 Apiospora genomes using comparative genomics revels a genus with tremendous synthesis potential of carbohydrate active enzymes and secondary metabolites.</title>
        <authorList>
            <person name="Sorensen T."/>
        </authorList>
    </citation>
    <scope>NUCLEOTIDE SEQUENCE [LARGE SCALE GENOMIC DNA]</scope>
    <source>
        <strain evidence="10 11">CBS 33761</strain>
    </source>
</reference>